<dbReference type="PANTHER" id="PTHR39321">
    <property type="entry name" value="NICOTINATE-NUCLEOTIDE ADENYLYLTRANSFERASE-RELATED"/>
    <property type="match status" value="1"/>
</dbReference>
<keyword evidence="6 11" id="KW-0548">Nucleotidyltransferase</keyword>
<dbReference type="UniPathway" id="UPA00253">
    <property type="reaction ID" value="UER00332"/>
</dbReference>
<reference evidence="13 14" key="1">
    <citation type="submission" date="2016-10" db="EMBL/GenBank/DDBJ databases">
        <authorList>
            <person name="de Groot N.N."/>
        </authorList>
    </citation>
    <scope>NUCLEOTIDE SEQUENCE [LARGE SCALE GENOMIC DNA]</scope>
    <source>
        <strain evidence="13 14">DSM 9990</strain>
    </source>
</reference>
<dbReference type="Gene3D" id="3.40.50.620">
    <property type="entry name" value="HUPs"/>
    <property type="match status" value="1"/>
</dbReference>
<evidence type="ECO:0000259" key="12">
    <source>
        <dbReference type="Pfam" id="PF01467"/>
    </source>
</evidence>
<dbReference type="GO" id="GO:0009435">
    <property type="term" value="P:NAD+ biosynthetic process"/>
    <property type="evidence" value="ECO:0007669"/>
    <property type="project" value="UniProtKB-UniRule"/>
</dbReference>
<comment type="similarity">
    <text evidence="3 11">Belongs to the NadD family.</text>
</comment>
<sequence length="230" mass="26401">MKRRIGILGGTFNPVHLGHLRVAEEVADFIGLDKVIFVPAYRPPHKPGLAVSTYNHRLNMLGLAVTGNPRFEVSDIERQLGGISYSLRTVSHMKKNILPHQTELYFIIGADAFLEIETWWNYRDLFKTTCFAVMTRPGHSQDEIIDFVRSRISSLYRWVPEECSFSCSEYGSIHLVPVTHIDISASAIRSLIRQGKSIRYLVPEQVREYIYKHGLYLEDNVNEVSKHQEV</sequence>
<keyword evidence="9 11" id="KW-0520">NAD</keyword>
<proteinExistence type="inferred from homology"/>
<dbReference type="Proteomes" id="UP000199611">
    <property type="component" value="Unassembled WGS sequence"/>
</dbReference>
<evidence type="ECO:0000256" key="9">
    <source>
        <dbReference type="ARBA" id="ARBA00023027"/>
    </source>
</evidence>
<evidence type="ECO:0000256" key="5">
    <source>
        <dbReference type="ARBA" id="ARBA00022679"/>
    </source>
</evidence>
<keyword evidence="7 11" id="KW-0547">Nucleotide-binding</keyword>
<dbReference type="GO" id="GO:0005524">
    <property type="term" value="F:ATP binding"/>
    <property type="evidence" value="ECO:0007669"/>
    <property type="project" value="UniProtKB-KW"/>
</dbReference>
<dbReference type="InterPro" id="IPR005248">
    <property type="entry name" value="NadD/NMNAT"/>
</dbReference>
<keyword evidence="14" id="KW-1185">Reference proteome</keyword>
<evidence type="ECO:0000256" key="4">
    <source>
        <dbReference type="ARBA" id="ARBA00022642"/>
    </source>
</evidence>
<evidence type="ECO:0000256" key="10">
    <source>
        <dbReference type="ARBA" id="ARBA00048721"/>
    </source>
</evidence>
<dbReference type="EMBL" id="FOUU01000005">
    <property type="protein sequence ID" value="SFM85880.1"/>
    <property type="molecule type" value="Genomic_DNA"/>
</dbReference>
<name>A0A1I4UAP1_9BACT</name>
<evidence type="ECO:0000256" key="1">
    <source>
        <dbReference type="ARBA" id="ARBA00002324"/>
    </source>
</evidence>
<evidence type="ECO:0000256" key="6">
    <source>
        <dbReference type="ARBA" id="ARBA00022695"/>
    </source>
</evidence>
<dbReference type="PANTHER" id="PTHR39321:SF3">
    <property type="entry name" value="PHOSPHOPANTETHEINE ADENYLYLTRANSFERASE"/>
    <property type="match status" value="1"/>
</dbReference>
<dbReference type="InterPro" id="IPR014729">
    <property type="entry name" value="Rossmann-like_a/b/a_fold"/>
</dbReference>
<keyword evidence="8 11" id="KW-0067">ATP-binding</keyword>
<evidence type="ECO:0000313" key="14">
    <source>
        <dbReference type="Proteomes" id="UP000199611"/>
    </source>
</evidence>
<dbReference type="InterPro" id="IPR004821">
    <property type="entry name" value="Cyt_trans-like"/>
</dbReference>
<dbReference type="AlphaFoldDB" id="A0A1I4UAP1"/>
<evidence type="ECO:0000313" key="13">
    <source>
        <dbReference type="EMBL" id="SFM85880.1"/>
    </source>
</evidence>
<dbReference type="EC" id="2.7.7.18" evidence="11"/>
<dbReference type="CDD" id="cd02165">
    <property type="entry name" value="NMNAT"/>
    <property type="match status" value="1"/>
</dbReference>
<evidence type="ECO:0000256" key="3">
    <source>
        <dbReference type="ARBA" id="ARBA00009014"/>
    </source>
</evidence>
<dbReference type="STRING" id="39841.SAMN05660836_01741"/>
<evidence type="ECO:0000256" key="2">
    <source>
        <dbReference type="ARBA" id="ARBA00005019"/>
    </source>
</evidence>
<evidence type="ECO:0000256" key="7">
    <source>
        <dbReference type="ARBA" id="ARBA00022741"/>
    </source>
</evidence>
<keyword evidence="4 11" id="KW-0662">Pyridine nucleotide biosynthesis</keyword>
<dbReference type="GO" id="GO:0004515">
    <property type="term" value="F:nicotinate-nucleotide adenylyltransferase activity"/>
    <property type="evidence" value="ECO:0007669"/>
    <property type="project" value="UniProtKB-UniRule"/>
</dbReference>
<comment type="pathway">
    <text evidence="2 11">Cofactor biosynthesis; NAD(+) biosynthesis; deamido-NAD(+) from nicotinate D-ribonucleotide: step 1/1.</text>
</comment>
<protein>
    <recommendedName>
        <fullName evidence="11">Probable nicotinate-nucleotide adenylyltransferase</fullName>
        <ecNumber evidence="11">2.7.7.18</ecNumber>
    </recommendedName>
    <alternativeName>
        <fullName evidence="11">Deamido-NAD(+) diphosphorylase</fullName>
    </alternativeName>
    <alternativeName>
        <fullName evidence="11">Deamido-NAD(+) pyrophosphorylase</fullName>
    </alternativeName>
    <alternativeName>
        <fullName evidence="11">Nicotinate mononucleotide adenylyltransferase</fullName>
        <shortName evidence="11">NaMN adenylyltransferase</shortName>
    </alternativeName>
</protein>
<comment type="catalytic activity">
    <reaction evidence="10 11">
        <text>nicotinate beta-D-ribonucleotide + ATP + H(+) = deamido-NAD(+) + diphosphate</text>
        <dbReference type="Rhea" id="RHEA:22860"/>
        <dbReference type="ChEBI" id="CHEBI:15378"/>
        <dbReference type="ChEBI" id="CHEBI:30616"/>
        <dbReference type="ChEBI" id="CHEBI:33019"/>
        <dbReference type="ChEBI" id="CHEBI:57502"/>
        <dbReference type="ChEBI" id="CHEBI:58437"/>
        <dbReference type="EC" id="2.7.7.18"/>
    </reaction>
</comment>
<feature type="domain" description="Cytidyltransferase-like" evidence="12">
    <location>
        <begin position="7"/>
        <end position="189"/>
    </location>
</feature>
<dbReference type="HAMAP" id="MF_00244">
    <property type="entry name" value="NaMN_adenylyltr"/>
    <property type="match status" value="1"/>
</dbReference>
<dbReference type="Pfam" id="PF01467">
    <property type="entry name" value="CTP_transf_like"/>
    <property type="match status" value="1"/>
</dbReference>
<evidence type="ECO:0000256" key="11">
    <source>
        <dbReference type="HAMAP-Rule" id="MF_00244"/>
    </source>
</evidence>
<dbReference type="NCBIfam" id="TIGR00482">
    <property type="entry name" value="nicotinate (nicotinamide) nucleotide adenylyltransferase"/>
    <property type="match status" value="1"/>
</dbReference>
<dbReference type="SUPFAM" id="SSF52374">
    <property type="entry name" value="Nucleotidylyl transferase"/>
    <property type="match status" value="1"/>
</dbReference>
<comment type="function">
    <text evidence="1 11">Catalyzes the reversible adenylation of nicotinate mononucleotide (NaMN) to nicotinic acid adenine dinucleotide (NaAD).</text>
</comment>
<dbReference type="OrthoDB" id="5295945at2"/>
<organism evidence="13 14">
    <name type="scientific">Thermodesulforhabdus norvegica</name>
    <dbReference type="NCBI Taxonomy" id="39841"/>
    <lineage>
        <taxon>Bacteria</taxon>
        <taxon>Pseudomonadati</taxon>
        <taxon>Thermodesulfobacteriota</taxon>
        <taxon>Syntrophobacteria</taxon>
        <taxon>Syntrophobacterales</taxon>
        <taxon>Thermodesulforhabdaceae</taxon>
        <taxon>Thermodesulforhabdus</taxon>
    </lineage>
</organism>
<keyword evidence="5 11" id="KW-0808">Transferase</keyword>
<dbReference type="NCBIfam" id="NF000840">
    <property type="entry name" value="PRK00071.1-3"/>
    <property type="match status" value="1"/>
</dbReference>
<dbReference type="RefSeq" id="WP_093395058.1">
    <property type="nucleotide sequence ID" value="NZ_FOUU01000005.1"/>
</dbReference>
<accession>A0A1I4UAP1</accession>
<dbReference type="NCBIfam" id="TIGR00125">
    <property type="entry name" value="cyt_tran_rel"/>
    <property type="match status" value="1"/>
</dbReference>
<gene>
    <name evidence="11" type="primary">nadD</name>
    <name evidence="13" type="ORF">SAMN05660836_01741</name>
</gene>
<evidence type="ECO:0000256" key="8">
    <source>
        <dbReference type="ARBA" id="ARBA00022840"/>
    </source>
</evidence>